<proteinExistence type="predicted"/>
<keyword evidence="1" id="KW-0472">Membrane</keyword>
<dbReference type="RefSeq" id="WP_106618436.1">
    <property type="nucleotide sequence ID" value="NZ_PYAX01000010.1"/>
</dbReference>
<name>A0A2P8I3S7_SACCR</name>
<dbReference type="Proteomes" id="UP000241118">
    <property type="component" value="Unassembled WGS sequence"/>
</dbReference>
<keyword evidence="1" id="KW-1133">Transmembrane helix</keyword>
<evidence type="ECO:0008006" key="4">
    <source>
        <dbReference type="Google" id="ProtNLM"/>
    </source>
</evidence>
<keyword evidence="1" id="KW-0812">Transmembrane</keyword>
<comment type="caution">
    <text evidence="2">The sequence shown here is derived from an EMBL/GenBank/DDBJ whole genome shotgun (WGS) entry which is preliminary data.</text>
</comment>
<dbReference type="OrthoDB" id="5185837at2"/>
<evidence type="ECO:0000313" key="2">
    <source>
        <dbReference type="EMBL" id="PSL53117.1"/>
    </source>
</evidence>
<feature type="transmembrane region" description="Helical" evidence="1">
    <location>
        <begin position="27"/>
        <end position="47"/>
    </location>
</feature>
<protein>
    <recommendedName>
        <fullName evidence="4">Anti-sigma-K factor rskA</fullName>
    </recommendedName>
</protein>
<reference evidence="2 3" key="1">
    <citation type="submission" date="2018-03" db="EMBL/GenBank/DDBJ databases">
        <title>Genomic Encyclopedia of Type Strains, Phase III (KMG-III): the genomes of soil and plant-associated and newly described type strains.</title>
        <authorList>
            <person name="Whitman W."/>
        </authorList>
    </citation>
    <scope>NUCLEOTIDE SEQUENCE [LARGE SCALE GENOMIC DNA]</scope>
    <source>
        <strain evidence="2 3">CGMCC 4.7097</strain>
    </source>
</reference>
<organism evidence="2 3">
    <name type="scientific">Saccharothrix carnea</name>
    <dbReference type="NCBI Taxonomy" id="1280637"/>
    <lineage>
        <taxon>Bacteria</taxon>
        <taxon>Bacillati</taxon>
        <taxon>Actinomycetota</taxon>
        <taxon>Actinomycetes</taxon>
        <taxon>Pseudonocardiales</taxon>
        <taxon>Pseudonocardiaceae</taxon>
        <taxon>Saccharothrix</taxon>
    </lineage>
</organism>
<keyword evidence="3" id="KW-1185">Reference proteome</keyword>
<sequence>MHDPILERALSQVRTERVRHRRRRGGVVTVVGAALAAAALAGGAHLGRHSVPGERVLVAGTADGVRLTATITPADGWVRLHAVVDGVEAGERCHLVVTDVRGRRHVAGGWVAARPSGPGPGDTALAGAALVDPDELASVDVVTVDGRVLVTGSAG</sequence>
<accession>A0A2P8I3S7</accession>
<dbReference type="EMBL" id="PYAX01000010">
    <property type="protein sequence ID" value="PSL53117.1"/>
    <property type="molecule type" value="Genomic_DNA"/>
</dbReference>
<evidence type="ECO:0000256" key="1">
    <source>
        <dbReference type="SAM" id="Phobius"/>
    </source>
</evidence>
<gene>
    <name evidence="2" type="ORF">B0I31_110210</name>
</gene>
<evidence type="ECO:0000313" key="3">
    <source>
        <dbReference type="Proteomes" id="UP000241118"/>
    </source>
</evidence>
<dbReference type="AlphaFoldDB" id="A0A2P8I3S7"/>